<evidence type="ECO:0000313" key="1">
    <source>
        <dbReference type="EMBL" id="EGY18868.1"/>
    </source>
</evidence>
<dbReference type="RefSeq" id="XP_009655126.1">
    <property type="nucleotide sequence ID" value="XM_009656831.1"/>
</dbReference>
<protein>
    <submittedName>
        <fullName evidence="1">Uncharacterized protein</fullName>
    </submittedName>
</protein>
<dbReference type="KEGG" id="vda:VDAG_09028"/>
<dbReference type="Pfam" id="PF10455">
    <property type="entry name" value="BAR_2"/>
    <property type="match status" value="1"/>
</dbReference>
<dbReference type="HOGENOM" id="CLU_1908296_0_0_1"/>
<accession>G2XG49</accession>
<dbReference type="Gene3D" id="1.20.1270.60">
    <property type="entry name" value="Arfaptin homology (AH) domain/BAR domain"/>
    <property type="match status" value="1"/>
</dbReference>
<name>G2XG49_VERDV</name>
<dbReference type="InterPro" id="IPR018859">
    <property type="entry name" value="BAR_dom-cont"/>
</dbReference>
<reference evidence="1 2" key="1">
    <citation type="submission" date="2008-03" db="EMBL/GenBank/DDBJ databases">
        <title>The Genome Sequence of Verticillium dahliae VdLs.17.</title>
        <authorList>
            <consortium name="The Broad Institute Genome Sequencing Platform"/>
            <person name="Ma L.-J.J."/>
            <person name="Klosterman S.J."/>
            <person name="Subbarao K."/>
            <person name="Dobinson K."/>
            <person name="Veronese P."/>
            <person name="Kang S."/>
            <person name="Gold S.E."/>
            <person name="Young S."/>
            <person name="Jaffe D."/>
            <person name="Gnerre S."/>
            <person name="Berlin A."/>
            <person name="Heiman D."/>
            <person name="Hepburn T."/>
            <person name="Sykes S."/>
            <person name="Alvarado L."/>
            <person name="Kodira C.D."/>
            <person name="Lander E."/>
            <person name="Galagan J."/>
            <person name="Nusbaum C."/>
            <person name="Birren B."/>
        </authorList>
    </citation>
    <scope>NUCLEOTIDE SEQUENCE [LARGE SCALE GENOMIC DNA]</scope>
    <source>
        <strain evidence="2">VdLs.17 / ATCC MYA-4575 / FGSC 10137</strain>
    </source>
</reference>
<dbReference type="Proteomes" id="UP000001611">
    <property type="component" value="Chromosome 5"/>
</dbReference>
<sequence>MDFSNFGKNITSFGASITPFASRTFQYTKEQLGQAEDKTQLPPDYIDLEKRVDALKIVHQKMLAVTAKISEPEEPLQWLTTIPPDGGTLAPLEIKIGAALPPYENLQCKDFTQVIADPYASLRGALIGYIDSD</sequence>
<proteinExistence type="predicted"/>
<dbReference type="EMBL" id="DS572718">
    <property type="protein sequence ID" value="EGY18868.1"/>
    <property type="molecule type" value="Genomic_DNA"/>
</dbReference>
<dbReference type="InParanoid" id="G2XG49"/>
<dbReference type="AlphaFoldDB" id="G2XG49"/>
<evidence type="ECO:0000313" key="2">
    <source>
        <dbReference type="Proteomes" id="UP000001611"/>
    </source>
</evidence>
<gene>
    <name evidence="1" type="ORF">VDAG_09028</name>
</gene>
<dbReference type="SUPFAM" id="SSF103657">
    <property type="entry name" value="BAR/IMD domain-like"/>
    <property type="match status" value="1"/>
</dbReference>
<dbReference type="GeneID" id="20710491"/>
<dbReference type="eggNOG" id="ENOG502QQ2V">
    <property type="taxonomic scope" value="Eukaryota"/>
</dbReference>
<dbReference type="InterPro" id="IPR027267">
    <property type="entry name" value="AH/BAR_dom_sf"/>
</dbReference>
<keyword evidence="2" id="KW-1185">Reference proteome</keyword>
<organism evidence="1 2">
    <name type="scientific">Verticillium dahliae (strain VdLs.17 / ATCC MYA-4575 / FGSC 10137)</name>
    <name type="common">Verticillium wilt</name>
    <dbReference type="NCBI Taxonomy" id="498257"/>
    <lineage>
        <taxon>Eukaryota</taxon>
        <taxon>Fungi</taxon>
        <taxon>Dikarya</taxon>
        <taxon>Ascomycota</taxon>
        <taxon>Pezizomycotina</taxon>
        <taxon>Sordariomycetes</taxon>
        <taxon>Hypocreomycetidae</taxon>
        <taxon>Glomerellales</taxon>
        <taxon>Plectosphaerellaceae</taxon>
        <taxon>Verticillium</taxon>
    </lineage>
</organism>
<dbReference type="OrthoDB" id="5549748at2759"/>